<keyword evidence="2" id="KW-0812">Transmembrane</keyword>
<dbReference type="PANTHER" id="PTHR30441:SF8">
    <property type="entry name" value="DUF748 DOMAIN-CONTAINING PROTEIN"/>
    <property type="match status" value="1"/>
</dbReference>
<dbReference type="KEGG" id="phm:PSMK_21410"/>
<feature type="transmembrane region" description="Helical" evidence="2">
    <location>
        <begin position="25"/>
        <end position="44"/>
    </location>
</feature>
<feature type="compositionally biased region" description="Pro residues" evidence="1">
    <location>
        <begin position="1294"/>
        <end position="1313"/>
    </location>
</feature>
<dbReference type="InterPro" id="IPR052894">
    <property type="entry name" value="AsmA-related"/>
</dbReference>
<protein>
    <recommendedName>
        <fullName evidence="5">AsmA-like C-terminal domain-containing protein</fullName>
    </recommendedName>
</protein>
<sequence length="1323" mass="138547">MQPPAPAPAAPEDAPARRRRWPRRLAWSALTLATLGIVAASVLTRPAVLTPLVRGQLAGALRAEVALDRATLSLGGVLTLHGLGVALPEDAVPEGEPEAAEYRRLLNLKRLTLRIGRRDLLRGRVNLERIEVAGPTLHAVLEGPEGTSNLRAWADRFRDGRPHDDDGGPVVLPPEIFVRDAALELVQLDAGGAPGGVAEVVARHRLGFDGTVIPQGTGLGAKLAFELTGRAAPGSAAAPGTEVSGSWTPARQELVLSVERMDLASPLGLLMPPAVRALWRDLDPAGALPALTLETRLDRTGTERLQRARLEVAGLSFRLPLASLELLPEGESQRDAPRMSSVSGSVVLEDGRIASDGLSGQIEGIRVRIAGSADLEEGGGVALVAETEPFEVPATPPLLFRLPGLISQIYEEYRPSGRFAARVEVTREAGGPVGIDGRVRAIDARAVFHAFPFPLQGLEGELLLDRDTLRIRGLSASGPTGGRVVLDGDITQPGPDAGIDLSIRVEDVPLDATLLAAMDPDLRERIRGFFDAASAQRLADASPEAEAPFDPGGRLRGVVRVLRDTAIRPRSWIELDLDPEGLRVMLPEFAYPLTVRSGSVRTGAEEVRLNDLVVTGPTGGAGVIRGRVGLGEADRPARIDIRLVDFSLPVDRHLLGALDADAAAWLRRLGVRGRIVGGGLVGSAAVRPRAGDPSPAEPVDAERLRLQLDLRLVDGRAGLWGNEATLTGLEAEARVTRDVLRLDRLRADWPGGGSFTGEGRIEIPSGRLRLDIEADDVRFDAAVARMIPPESPARAAALDFFATYDLSGTADGNLLLRTRDAAGDGEATLDVALDVRPTAVAARYGGRRVAIGAVTGRVAIDEDAATLAGLSGATPTGSVGVSGRVPFNEVDPAWLRIDAQGDTADPVLLAFTPAAVRDAAAGVGLGGGVRLEDATLRLGPTPADAPPDATLPFAFEGGVVLTDATATLGVPIAEAGVAARVRAVGGGAEPWPDIKLLVNAPRLLLGSRVVERLGFAGDNRDRPAVLRLRGVDASVYGGVLGGEVRVRLGDDDRAGGPPPGGGSFAVDLRLSGAEAESVLYPDEVAASPTEPAEPRIASLPPLPPPRSAGGGPSLVSPPRRATAPPEDRDRAVGGRLWAALAAAGEAGRPETLEGRGRVRIRGGDLLKGQRGIGLLRAINLALPTSEPLGDADGRFVLVDGQVRVEDAQIRGASLSLNGRGSVDLPGGELYLTFFSRVETNRWLRGIKRLFDSIKDEFIGIEVGGTLWEPDARVTGLTGLRGAVDERLGETAPPRTVPAPAVPAPGPEPEPAPTPAAVTTPPAR</sequence>
<dbReference type="EMBL" id="AP012338">
    <property type="protein sequence ID" value="BAM04300.1"/>
    <property type="molecule type" value="Genomic_DNA"/>
</dbReference>
<dbReference type="OrthoDB" id="223541at2"/>
<dbReference type="HOGENOM" id="CLU_259664_0_0_0"/>
<dbReference type="PANTHER" id="PTHR30441">
    <property type="entry name" value="DUF748 DOMAIN-CONTAINING PROTEIN"/>
    <property type="match status" value="1"/>
</dbReference>
<organism evidence="3 4">
    <name type="scientific">Phycisphaera mikurensis (strain NBRC 102666 / KCTC 22515 / FYK2301M01)</name>
    <dbReference type="NCBI Taxonomy" id="1142394"/>
    <lineage>
        <taxon>Bacteria</taxon>
        <taxon>Pseudomonadati</taxon>
        <taxon>Planctomycetota</taxon>
        <taxon>Phycisphaerae</taxon>
        <taxon>Phycisphaerales</taxon>
        <taxon>Phycisphaeraceae</taxon>
        <taxon>Phycisphaera</taxon>
    </lineage>
</organism>
<feature type="compositionally biased region" description="Low complexity" evidence="1">
    <location>
        <begin position="1314"/>
        <end position="1323"/>
    </location>
</feature>
<evidence type="ECO:0000256" key="1">
    <source>
        <dbReference type="SAM" id="MobiDB-lite"/>
    </source>
</evidence>
<evidence type="ECO:0000256" key="2">
    <source>
        <dbReference type="SAM" id="Phobius"/>
    </source>
</evidence>
<dbReference type="GO" id="GO:0005886">
    <property type="term" value="C:plasma membrane"/>
    <property type="evidence" value="ECO:0007669"/>
    <property type="project" value="TreeGrafter"/>
</dbReference>
<feature type="region of interest" description="Disordered" evidence="1">
    <location>
        <begin position="1085"/>
        <end position="1131"/>
    </location>
</feature>
<proteinExistence type="predicted"/>
<keyword evidence="4" id="KW-1185">Reference proteome</keyword>
<accession>I0IGB2</accession>
<keyword evidence="2" id="KW-0472">Membrane</keyword>
<evidence type="ECO:0000313" key="4">
    <source>
        <dbReference type="Proteomes" id="UP000007881"/>
    </source>
</evidence>
<feature type="region of interest" description="Disordered" evidence="1">
    <location>
        <begin position="1284"/>
        <end position="1323"/>
    </location>
</feature>
<keyword evidence="2" id="KW-1133">Transmembrane helix</keyword>
<gene>
    <name evidence="3" type="ordered locus">PSMK_21410</name>
</gene>
<name>I0IGB2_PHYMF</name>
<evidence type="ECO:0000313" key="3">
    <source>
        <dbReference type="EMBL" id="BAM04300.1"/>
    </source>
</evidence>
<evidence type="ECO:0008006" key="5">
    <source>
        <dbReference type="Google" id="ProtNLM"/>
    </source>
</evidence>
<dbReference type="GO" id="GO:0090313">
    <property type="term" value="P:regulation of protein targeting to membrane"/>
    <property type="evidence" value="ECO:0007669"/>
    <property type="project" value="TreeGrafter"/>
</dbReference>
<dbReference type="RefSeq" id="WP_014437518.1">
    <property type="nucleotide sequence ID" value="NC_017080.1"/>
</dbReference>
<reference evidence="3 4" key="1">
    <citation type="submission" date="2012-02" db="EMBL/GenBank/DDBJ databases">
        <title>Complete genome sequence of Phycisphaera mikurensis NBRC 102666.</title>
        <authorList>
            <person name="Ankai A."/>
            <person name="Hosoyama A."/>
            <person name="Terui Y."/>
            <person name="Sekine M."/>
            <person name="Fukai R."/>
            <person name="Kato Y."/>
            <person name="Nakamura S."/>
            <person name="Yamada-Narita S."/>
            <person name="Kawakoshi A."/>
            <person name="Fukunaga Y."/>
            <person name="Yamazaki S."/>
            <person name="Fujita N."/>
        </authorList>
    </citation>
    <scope>NUCLEOTIDE SEQUENCE [LARGE SCALE GENOMIC DNA]</scope>
    <source>
        <strain evidence="4">NBRC 102666 / KCTC 22515 / FYK2301M01</strain>
    </source>
</reference>
<dbReference type="Proteomes" id="UP000007881">
    <property type="component" value="Chromosome"/>
</dbReference>